<evidence type="ECO:0000256" key="1">
    <source>
        <dbReference type="ARBA" id="ARBA00009024"/>
    </source>
</evidence>
<dbReference type="OrthoDB" id="120976at2759"/>
<dbReference type="SUPFAM" id="SSF52047">
    <property type="entry name" value="RNI-like"/>
    <property type="match status" value="1"/>
</dbReference>
<accession>A0A815EFW7</accession>
<reference evidence="5" key="1">
    <citation type="submission" date="2021-02" db="EMBL/GenBank/DDBJ databases">
        <authorList>
            <person name="Nowell W R."/>
        </authorList>
    </citation>
    <scope>NUCLEOTIDE SEQUENCE</scope>
</reference>
<dbReference type="Gene3D" id="3.80.10.10">
    <property type="entry name" value="Ribonuclease Inhibitor"/>
    <property type="match status" value="2"/>
</dbReference>
<sequence>MNWLKELNCINSSFRGTGLSQNCFYLQKISFQTVLFKELLVQFPRTTLIWNSPNHNSHPHPQPHCSLSALHLDLLLSLTPALRHLKLASQRKTLDSVFDSTYWESLISIKLPKLDKFEFIFFYTDNKNDDSINPEALIAPFRSSFWLHDKRWFVASAYVLRENEIWLHTTPINCTSIKDLVRVETSWMDNGYRLTARPLNKILDTSSDKTLTKLDLHSNRISGQKIQYLINALYNNTTLVELSLGDSQIGDRDAQDLAHALQNNSTLTILGLWQNQIGHQGAQYFADVLRNNTALKELYLQNNSIGDLGAQYLAHALQNNTILTTLYLDANGIGRHGIQNLANTLENNKTITTLGLGYNQIGDQEAQYLVNALAKLFTMSNQTENINNAIDQANAGRPWNESLFGCFSDIKTCCCGFCCLPCTFGDNVEKTDGTSCIGCCLAYWVSSACYLCWVPHMMKRKVLRQKYLLKPEPCHDCLVTACCGPCAVCQEARELKSRSGAQGRPNVLPVRAQPVAYRK</sequence>
<dbReference type="PANTHER" id="PTHR24113:SF12">
    <property type="entry name" value="RAN GTPASE-ACTIVATING PROTEIN 1"/>
    <property type="match status" value="1"/>
</dbReference>
<dbReference type="GO" id="GO:0048471">
    <property type="term" value="C:perinuclear region of cytoplasm"/>
    <property type="evidence" value="ECO:0007669"/>
    <property type="project" value="TreeGrafter"/>
</dbReference>
<name>A0A815EFW7_9BILA</name>
<dbReference type="GO" id="GO:0005634">
    <property type="term" value="C:nucleus"/>
    <property type="evidence" value="ECO:0007669"/>
    <property type="project" value="TreeGrafter"/>
</dbReference>
<evidence type="ECO:0000256" key="2">
    <source>
        <dbReference type="ARBA" id="ARBA00022468"/>
    </source>
</evidence>
<dbReference type="InterPro" id="IPR027038">
    <property type="entry name" value="RanGap"/>
</dbReference>
<dbReference type="Pfam" id="PF04749">
    <property type="entry name" value="PLAC8"/>
    <property type="match status" value="1"/>
</dbReference>
<keyword evidence="2" id="KW-0343">GTPase activation</keyword>
<evidence type="ECO:0000256" key="4">
    <source>
        <dbReference type="ARBA" id="ARBA00022737"/>
    </source>
</evidence>
<dbReference type="PANTHER" id="PTHR24113">
    <property type="entry name" value="RAN GTPASE-ACTIVATING PROTEIN 1"/>
    <property type="match status" value="1"/>
</dbReference>
<dbReference type="AlphaFoldDB" id="A0A815EFW7"/>
<proteinExistence type="inferred from homology"/>
<dbReference type="GO" id="GO:0005829">
    <property type="term" value="C:cytosol"/>
    <property type="evidence" value="ECO:0007669"/>
    <property type="project" value="TreeGrafter"/>
</dbReference>
<dbReference type="InterPro" id="IPR032675">
    <property type="entry name" value="LRR_dom_sf"/>
</dbReference>
<evidence type="ECO:0000313" key="5">
    <source>
        <dbReference type="EMBL" id="CAF1310873.1"/>
    </source>
</evidence>
<dbReference type="GO" id="GO:0031267">
    <property type="term" value="F:small GTPase binding"/>
    <property type="evidence" value="ECO:0007669"/>
    <property type="project" value="TreeGrafter"/>
</dbReference>
<keyword evidence="3" id="KW-0433">Leucine-rich repeat</keyword>
<evidence type="ECO:0000313" key="6">
    <source>
        <dbReference type="Proteomes" id="UP000663891"/>
    </source>
</evidence>
<dbReference type="EMBL" id="CAJNON010000545">
    <property type="protein sequence ID" value="CAF1310873.1"/>
    <property type="molecule type" value="Genomic_DNA"/>
</dbReference>
<dbReference type="InterPro" id="IPR006461">
    <property type="entry name" value="PLAC_motif_containing"/>
</dbReference>
<dbReference type="Pfam" id="PF13516">
    <property type="entry name" value="LRR_6"/>
    <property type="match status" value="3"/>
</dbReference>
<dbReference type="InterPro" id="IPR001611">
    <property type="entry name" value="Leu-rich_rpt"/>
</dbReference>
<evidence type="ECO:0000256" key="3">
    <source>
        <dbReference type="ARBA" id="ARBA00022614"/>
    </source>
</evidence>
<protein>
    <submittedName>
        <fullName evidence="5">Uncharacterized protein</fullName>
    </submittedName>
</protein>
<organism evidence="5 6">
    <name type="scientific">Adineta steineri</name>
    <dbReference type="NCBI Taxonomy" id="433720"/>
    <lineage>
        <taxon>Eukaryota</taxon>
        <taxon>Metazoa</taxon>
        <taxon>Spiralia</taxon>
        <taxon>Gnathifera</taxon>
        <taxon>Rotifera</taxon>
        <taxon>Eurotatoria</taxon>
        <taxon>Bdelloidea</taxon>
        <taxon>Adinetida</taxon>
        <taxon>Adinetidae</taxon>
        <taxon>Adineta</taxon>
    </lineage>
</organism>
<dbReference type="GO" id="GO:0005096">
    <property type="term" value="F:GTPase activator activity"/>
    <property type="evidence" value="ECO:0007669"/>
    <property type="project" value="UniProtKB-KW"/>
</dbReference>
<comment type="caution">
    <text evidence="5">The sequence shown here is derived from an EMBL/GenBank/DDBJ whole genome shotgun (WGS) entry which is preliminary data.</text>
</comment>
<dbReference type="Proteomes" id="UP000663891">
    <property type="component" value="Unassembled WGS sequence"/>
</dbReference>
<dbReference type="GO" id="GO:0006913">
    <property type="term" value="P:nucleocytoplasmic transport"/>
    <property type="evidence" value="ECO:0007669"/>
    <property type="project" value="TreeGrafter"/>
</dbReference>
<dbReference type="SMART" id="SM00368">
    <property type="entry name" value="LRR_RI"/>
    <property type="match status" value="5"/>
</dbReference>
<comment type="similarity">
    <text evidence="1">Belongs to the cornifelin family.</text>
</comment>
<keyword evidence="4" id="KW-0677">Repeat</keyword>
<gene>
    <name evidence="5" type="ORF">VCS650_LOCUS31587</name>
</gene>
<dbReference type="NCBIfam" id="TIGR01571">
    <property type="entry name" value="A_thal_Cys_rich"/>
    <property type="match status" value="1"/>
</dbReference>